<dbReference type="InterPro" id="IPR016084">
    <property type="entry name" value="Haem_Oase-like_multi-hlx"/>
</dbReference>
<dbReference type="SUPFAM" id="SSF48613">
    <property type="entry name" value="Heme oxygenase-like"/>
    <property type="match status" value="1"/>
</dbReference>
<reference evidence="1 2" key="2">
    <citation type="journal article" date="2016" name="Int. J. Syst. Evol. Microbiol.">
        <title>Paenibacillus bovis sp. nov., isolated from raw yak (Bos grunniens) milk.</title>
        <authorList>
            <person name="Gao C."/>
            <person name="Han J."/>
            <person name="Liu Z."/>
            <person name="Xu X."/>
            <person name="Hang F."/>
            <person name="Wu Z."/>
        </authorList>
    </citation>
    <scope>NUCLEOTIDE SEQUENCE [LARGE SCALE GENOMIC DNA]</scope>
    <source>
        <strain evidence="1 2">BD3526</strain>
    </source>
</reference>
<organism evidence="1 2">
    <name type="scientific">Paenibacillus bovis</name>
    <dbReference type="NCBI Taxonomy" id="1616788"/>
    <lineage>
        <taxon>Bacteria</taxon>
        <taxon>Bacillati</taxon>
        <taxon>Bacillota</taxon>
        <taxon>Bacilli</taxon>
        <taxon>Bacillales</taxon>
        <taxon>Paenibacillaceae</taxon>
        <taxon>Paenibacillus</taxon>
    </lineage>
</organism>
<dbReference type="InterPro" id="IPR016053">
    <property type="entry name" value="Haem_Oase-like"/>
</dbReference>
<reference evidence="2" key="1">
    <citation type="submission" date="2015-10" db="EMBL/GenBank/DDBJ databases">
        <title>Genome of Paenibacillus bovis sp. nov.</title>
        <authorList>
            <person name="Wu Z."/>
            <person name="Gao C."/>
            <person name="Liu Z."/>
            <person name="Zheng H."/>
        </authorList>
    </citation>
    <scope>NUCLEOTIDE SEQUENCE [LARGE SCALE GENOMIC DNA]</scope>
    <source>
        <strain evidence="2">BD3526</strain>
    </source>
</reference>
<dbReference type="GO" id="GO:0004392">
    <property type="term" value="F:heme oxygenase (decyclizing) activity"/>
    <property type="evidence" value="ECO:0007669"/>
    <property type="project" value="InterPro"/>
</dbReference>
<dbReference type="Gene3D" id="1.20.910.10">
    <property type="entry name" value="Heme oxygenase-like"/>
    <property type="match status" value="1"/>
</dbReference>
<dbReference type="RefSeq" id="WP_060533043.1">
    <property type="nucleotide sequence ID" value="NZ_CP013023.1"/>
</dbReference>
<sequence length="195" mass="22045">MTTNVLEQLRQDTADAHQQIENNAYARSMMDQSMTLPEYVSYLKLFYGFLKPLEQQAVQSGLPEQLGFDMTIRGKAALLEQDLLHLGLTDEQLRQLPLCTQLPDISTPARMIGCFYVIEGSTLGGQIITKQLMKFLPVEPGAGISYFNGYGQDTREQWMGFRQMVLEAGTSEQDSQEIVHSARETFQLLDQWLSA</sequence>
<keyword evidence="2" id="KW-1185">Reference proteome</keyword>
<evidence type="ECO:0000313" key="2">
    <source>
        <dbReference type="Proteomes" id="UP000078148"/>
    </source>
</evidence>
<protein>
    <submittedName>
        <fullName evidence="1">Heme oxygenase</fullName>
    </submittedName>
</protein>
<accession>A0A172ZEI9</accession>
<dbReference type="OrthoDB" id="114943at2"/>
<name>A0A172ZEI9_9BACL</name>
<dbReference type="EMBL" id="CP013023">
    <property type="protein sequence ID" value="ANF95782.1"/>
    <property type="molecule type" value="Genomic_DNA"/>
</dbReference>
<gene>
    <name evidence="1" type="ORF">AR543_07035</name>
</gene>
<dbReference type="AlphaFoldDB" id="A0A172ZEI9"/>
<dbReference type="KEGG" id="pbv:AR543_07035"/>
<evidence type="ECO:0000313" key="1">
    <source>
        <dbReference type="EMBL" id="ANF95782.1"/>
    </source>
</evidence>
<dbReference type="Pfam" id="PF01126">
    <property type="entry name" value="Heme_oxygenase"/>
    <property type="match status" value="1"/>
</dbReference>
<dbReference type="STRING" id="1616788.AR543_07035"/>
<dbReference type="GO" id="GO:0006788">
    <property type="term" value="P:heme oxidation"/>
    <property type="evidence" value="ECO:0007669"/>
    <property type="project" value="InterPro"/>
</dbReference>
<dbReference type="CDD" id="cd19166">
    <property type="entry name" value="HemeO-bac"/>
    <property type="match status" value="1"/>
</dbReference>
<proteinExistence type="predicted"/>
<dbReference type="Proteomes" id="UP000078148">
    <property type="component" value="Chromosome"/>
</dbReference>